<proteinExistence type="predicted"/>
<keyword evidence="3" id="KW-0732">Signal</keyword>
<gene>
    <name evidence="4" type="ORF">C2869_11175</name>
</gene>
<dbReference type="EMBL" id="CP026604">
    <property type="protein sequence ID" value="AWB66964.1"/>
    <property type="molecule type" value="Genomic_DNA"/>
</dbReference>
<organism evidence="4 5">
    <name type="scientific">Saccharobesus litoralis</name>
    <dbReference type="NCBI Taxonomy" id="2172099"/>
    <lineage>
        <taxon>Bacteria</taxon>
        <taxon>Pseudomonadati</taxon>
        <taxon>Pseudomonadota</taxon>
        <taxon>Gammaproteobacteria</taxon>
        <taxon>Alteromonadales</taxon>
        <taxon>Alteromonadaceae</taxon>
        <taxon>Saccharobesus</taxon>
    </lineage>
</organism>
<evidence type="ECO:0000256" key="1">
    <source>
        <dbReference type="SAM" id="Coils"/>
    </source>
</evidence>
<dbReference type="Proteomes" id="UP000244441">
    <property type="component" value="Chromosome"/>
</dbReference>
<evidence type="ECO:0000313" key="5">
    <source>
        <dbReference type="Proteomes" id="UP000244441"/>
    </source>
</evidence>
<evidence type="ECO:0000256" key="3">
    <source>
        <dbReference type="SAM" id="SignalP"/>
    </source>
</evidence>
<protein>
    <recommendedName>
        <fullName evidence="6">RHS repeat-associated core domain-containing protein</fullName>
    </recommendedName>
</protein>
<name>A0A2S0VRX9_9ALTE</name>
<sequence>MSQFYKLVNNLFFTALSLLTSFSLFANSLPATPQQLIALDKMLAEIRANQAAGLKQLGAGLAGDRFDPATGSLSFYRPITTLSTNHIPIQVGQVLKDRRGWLDDIPHIRTKVIAKQGIHDVREGQFWGKDRCTQYNQSYNEYVSLMGTRRYFRQDYSGPQAIQVPYEVPVNPSFIQDGLTMITPGGNVQMLEHAPAPSLYTFPNQTQQVFYTTKNNWRITCKNDIGDNKGEGFIATSPQGLTYHFDVLAYVDYPVNHRSERKYWHYYKEDPQIQFEGIWVEDIPLQDAILYASKITDVYGNEINYTFTPSTEHTKRYSKVVISSDQGHEVSIDLTSTGMKGYRYTVDDREWTVDPNGTLMLPDKKSYWTSSGTNLHGYSSSFWGLHGDMEKEYYCQGRNWVSQVSHPNGTVVEFYFDSIRSFYQDTDHEENQTLDACESEVLHPLYMGGKGVRTYRLVKKRIISPVDNYPNNRKTYTWEYDYDYEYYTDSEGVVRVSAYNNTVYNPNGSATEYIVNNDNSSWLYGHTTQINVYQDSQKNVLLESKTFDLSAGLLTPNANTDALGGKTPVQVITDKVVLQRGNDVFTTEYKYKENLFEDSYSYGLPTQIKTYSNTQDKRERIQDITYKHLREPWIIGLRDTTTYNNRLFIDNAYNDLGQLISVSQFGQETDSLTYHTSGDSKGRIKTRTRNLTSGINCNPEDITSEDCRTTTFENYVNGAPTSIKRADGVYEYMSVNQWGLTESYTNGKNLTVEYKYNDFGWLTDIYQPNLAANTKITYTNLYEGVIETATLGDEQIITKYDLYYRPISREQKDKTGAQSSIYQTWSYDGKNSNGMTVNFASYPSTTRLEAESKGVWRQYDRLGRLTQQDNIKYEYLNNNEVKVTDGDNNVTTKRLSGYGSPNDGNIIFIKSPEDTNTEMKYDIWGNLTSVRQFGSHGDVYRDKTQRFTYSEQNRLCRKSIPEAGDSLYLYNQIGELEYYQDGQPTGINCPNANIKAASVQLTYDKMGRKTHIDYPDETPDVNTYYDDAGNVEKVTRGTTEWTYGYDINNLDTLSRETLYIDGKTFSTFYEINSRQQIEGIRYPSKDLVKFNLDAFGRPNHIERKNWSEETETYANNFDYHANGTVKSFTYGNGAKFEQTLNNRQLPEIRNVTFNDGRSDPMRLTYDYTAGDNVKTITNGLYPSRTITNTYDGLNRLNTSTSAAWGGKIAFKYDSLGNILERATPNDVIGINYHDYVNRLDYVTSNSSTHVFSHDNYGNVTNNGRHQFTYDLAHQPITISGNQNGSFVYDGNYKRVKQTIDGKTIYSVYTLGAGLVSQYNLTENLHTDYINAAGTSIAKIQSFGSDVNPDSQAFGEDISPLGDSGSIIGSEHYKPYGESSQNPADSVNDIDFTGHVKDSSGLVYMQARYYDPVIGRFYSNDPVSTIEAISRGRPVYGFNRYTYANNNPYKYTDPDGEWSVVTILAVVGVVALGGYAAGDTVKKTIASITEHRKNAHEAAAEGDLDKMNTEMDKVKKAADLMQAAPKFVDMSQQLGKGIPSDTKKAKLSLIGKIKKAYKEWSKEESTSSDQNNNTEDVQNNNCAGKDQENC</sequence>
<dbReference type="PANTHER" id="PTHR32305">
    <property type="match status" value="1"/>
</dbReference>
<evidence type="ECO:0008006" key="6">
    <source>
        <dbReference type="Google" id="ProtNLM"/>
    </source>
</evidence>
<dbReference type="InterPro" id="IPR022385">
    <property type="entry name" value="Rhs_assc_core"/>
</dbReference>
<feature type="region of interest" description="Disordered" evidence="2">
    <location>
        <begin position="1559"/>
        <end position="1589"/>
    </location>
</feature>
<reference evidence="4 5" key="1">
    <citation type="submission" date="2018-01" db="EMBL/GenBank/DDBJ databases">
        <title>Genome sequence of a Cantenovulum-like bacteria.</title>
        <authorList>
            <person name="Tan W.R."/>
            <person name="Lau N.-S."/>
            <person name="Go F."/>
            <person name="Amirul A.-A.A."/>
        </authorList>
    </citation>
    <scope>NUCLEOTIDE SEQUENCE [LARGE SCALE GENOMIC DNA]</scope>
    <source>
        <strain evidence="4 5">CCB-QB4</strain>
    </source>
</reference>
<dbReference type="InterPro" id="IPR050708">
    <property type="entry name" value="T6SS_VgrG/RHS"/>
</dbReference>
<evidence type="ECO:0000256" key="2">
    <source>
        <dbReference type="SAM" id="MobiDB-lite"/>
    </source>
</evidence>
<dbReference type="PANTHER" id="PTHR32305:SF15">
    <property type="entry name" value="PROTEIN RHSA-RELATED"/>
    <property type="match status" value="1"/>
</dbReference>
<keyword evidence="5" id="KW-1185">Reference proteome</keyword>
<dbReference type="Gene3D" id="2.180.10.10">
    <property type="entry name" value="RHS repeat-associated core"/>
    <property type="match status" value="1"/>
</dbReference>
<dbReference type="KEGG" id="cate:C2869_11175"/>
<feature type="chain" id="PRO_5015633377" description="RHS repeat-associated core domain-containing protein" evidence="3">
    <location>
        <begin position="27"/>
        <end position="1589"/>
    </location>
</feature>
<feature type="compositionally biased region" description="Low complexity" evidence="2">
    <location>
        <begin position="1568"/>
        <end position="1580"/>
    </location>
</feature>
<feature type="coiled-coil region" evidence="1">
    <location>
        <begin position="1496"/>
        <end position="1523"/>
    </location>
</feature>
<keyword evidence="1" id="KW-0175">Coiled coil</keyword>
<dbReference type="NCBIfam" id="TIGR03696">
    <property type="entry name" value="Rhs_assc_core"/>
    <property type="match status" value="1"/>
</dbReference>
<dbReference type="RefSeq" id="WP_108603020.1">
    <property type="nucleotide sequence ID" value="NZ_CP026604.1"/>
</dbReference>
<feature type="signal peptide" evidence="3">
    <location>
        <begin position="1"/>
        <end position="26"/>
    </location>
</feature>
<accession>A0A2S0VRX9</accession>
<evidence type="ECO:0000313" key="4">
    <source>
        <dbReference type="EMBL" id="AWB66964.1"/>
    </source>
</evidence>